<dbReference type="Gene3D" id="2.30.180.10">
    <property type="entry name" value="FAS1 domain"/>
    <property type="match status" value="1"/>
</dbReference>
<feature type="signal peptide" evidence="2">
    <location>
        <begin position="1"/>
        <end position="24"/>
    </location>
</feature>
<proteinExistence type="predicted"/>
<dbReference type="Pfam" id="PF02469">
    <property type="entry name" value="Fasciclin"/>
    <property type="match status" value="1"/>
</dbReference>
<evidence type="ECO:0000256" key="1">
    <source>
        <dbReference type="SAM" id="MobiDB-lite"/>
    </source>
</evidence>
<dbReference type="AlphaFoldDB" id="A0A1D2AGZ5"/>
<dbReference type="SUPFAM" id="SSF82153">
    <property type="entry name" value="FAS1 domain"/>
    <property type="match status" value="1"/>
</dbReference>
<gene>
    <name evidence="4" type="ORF">g.49568</name>
</gene>
<feature type="region of interest" description="Disordered" evidence="1">
    <location>
        <begin position="40"/>
        <end position="105"/>
    </location>
</feature>
<reference evidence="4" key="1">
    <citation type="submission" date="2015-08" db="EMBL/GenBank/DDBJ databases">
        <authorList>
            <person name="Babu N.S."/>
            <person name="Beckwith C.J."/>
            <person name="Beseler K.G."/>
            <person name="Brison A."/>
            <person name="Carone J.V."/>
            <person name="Caskin T.P."/>
            <person name="Diamond M."/>
            <person name="Durham M.E."/>
            <person name="Foxe J.M."/>
            <person name="Go M."/>
            <person name="Henderson B.A."/>
            <person name="Jones I.B."/>
            <person name="McGettigan J.A."/>
            <person name="Micheletti S.J."/>
            <person name="Nasrallah M.E."/>
            <person name="Ortiz D."/>
            <person name="Piller C.R."/>
            <person name="Privatt S.R."/>
            <person name="Schneider S.L."/>
            <person name="Sharp S."/>
            <person name="Smith T.C."/>
            <person name="Stanton J.D."/>
            <person name="Ullery H.E."/>
            <person name="Wilson R.J."/>
            <person name="Serrano M.G."/>
            <person name="Buck G."/>
            <person name="Lee V."/>
            <person name="Wang Y."/>
            <person name="Carvalho R."/>
            <person name="Voegtly L."/>
            <person name="Shi R."/>
            <person name="Duckworth R."/>
            <person name="Johnson A."/>
            <person name="Loviza R."/>
            <person name="Walstead R."/>
            <person name="Shah Z."/>
            <person name="Kiflezghi M."/>
            <person name="Wade K."/>
            <person name="Ball S.L."/>
            <person name="Bradley K.W."/>
            <person name="Asai D.J."/>
            <person name="Bowman C.A."/>
            <person name="Russell D.A."/>
            <person name="Pope W.H."/>
            <person name="Jacobs-Sera D."/>
            <person name="Hendrix R.W."/>
            <person name="Hatfull G.F."/>
        </authorList>
    </citation>
    <scope>NUCLEOTIDE SEQUENCE</scope>
</reference>
<feature type="compositionally biased region" description="Pro residues" evidence="1">
    <location>
        <begin position="90"/>
        <end position="100"/>
    </location>
</feature>
<evidence type="ECO:0000256" key="2">
    <source>
        <dbReference type="SAM" id="SignalP"/>
    </source>
</evidence>
<name>A0A1D2AGZ5_AUXPR</name>
<evidence type="ECO:0000313" key="4">
    <source>
        <dbReference type="EMBL" id="JAT78223.1"/>
    </source>
</evidence>
<protein>
    <recommendedName>
        <fullName evidence="3">FAS1 domain-containing protein</fullName>
    </recommendedName>
</protein>
<sequence>MKSSLAKLLCAAVLLLGAVGGTHGARTGGGRALARTDFVGSDPVGSDTVGSDPIGSDTAGNGVQKEQASSSRGPTPGPSPITPVTEPDRPAPPSRSPPSASPAVALGPSTECVTAYDYLSANGTFTEFLQIVEAAGLADLLKDPSQVAMLFVPTPSAFASIFTGVDLTVSSLIKDKELLSAIVDFHVAPNYALRPAQLTNNLQIPTLATDQLITVFVPLGSPVAFGGAQGYAIASTLETLTLCDVVAYVLDSVLISSAADAILVSQGKVAASG</sequence>
<dbReference type="InterPro" id="IPR000782">
    <property type="entry name" value="FAS1_domain"/>
</dbReference>
<feature type="compositionally biased region" description="Polar residues" evidence="1">
    <location>
        <begin position="58"/>
        <end position="68"/>
    </location>
</feature>
<accession>A0A1D2AGZ5</accession>
<evidence type="ECO:0000259" key="3">
    <source>
        <dbReference type="PROSITE" id="PS50213"/>
    </source>
</evidence>
<dbReference type="EMBL" id="GDKF01000399">
    <property type="protein sequence ID" value="JAT78223.1"/>
    <property type="molecule type" value="Transcribed_RNA"/>
</dbReference>
<feature type="chain" id="PRO_5008901540" description="FAS1 domain-containing protein" evidence="2">
    <location>
        <begin position="25"/>
        <end position="273"/>
    </location>
</feature>
<dbReference type="PROSITE" id="PS50213">
    <property type="entry name" value="FAS1"/>
    <property type="match status" value="1"/>
</dbReference>
<keyword evidence="2" id="KW-0732">Signal</keyword>
<feature type="domain" description="FAS1" evidence="3">
    <location>
        <begin position="112"/>
        <end position="254"/>
    </location>
</feature>
<organism evidence="4">
    <name type="scientific">Auxenochlorella protothecoides</name>
    <name type="common">Green microalga</name>
    <name type="synonym">Chlorella protothecoides</name>
    <dbReference type="NCBI Taxonomy" id="3075"/>
    <lineage>
        <taxon>Eukaryota</taxon>
        <taxon>Viridiplantae</taxon>
        <taxon>Chlorophyta</taxon>
        <taxon>core chlorophytes</taxon>
        <taxon>Trebouxiophyceae</taxon>
        <taxon>Chlorellales</taxon>
        <taxon>Chlorellaceae</taxon>
        <taxon>Auxenochlorella</taxon>
    </lineage>
</organism>
<dbReference type="InterPro" id="IPR036378">
    <property type="entry name" value="FAS1_dom_sf"/>
</dbReference>